<proteinExistence type="predicted"/>
<gene>
    <name evidence="2" type="ORF">M408DRAFT_5619</name>
</gene>
<feature type="region of interest" description="Disordered" evidence="1">
    <location>
        <begin position="1"/>
        <end position="27"/>
    </location>
</feature>
<feature type="compositionally biased region" description="Basic and acidic residues" evidence="1">
    <location>
        <begin position="183"/>
        <end position="193"/>
    </location>
</feature>
<dbReference type="HOGENOM" id="CLU_564014_0_0_1"/>
<name>A0A0C3BQJ3_SERVB</name>
<dbReference type="Proteomes" id="UP000054097">
    <property type="component" value="Unassembled WGS sequence"/>
</dbReference>
<evidence type="ECO:0000313" key="3">
    <source>
        <dbReference type="Proteomes" id="UP000054097"/>
    </source>
</evidence>
<dbReference type="EMBL" id="KN824277">
    <property type="protein sequence ID" value="KIM34364.1"/>
    <property type="molecule type" value="Genomic_DNA"/>
</dbReference>
<reference evidence="2 3" key="1">
    <citation type="submission" date="2014-04" db="EMBL/GenBank/DDBJ databases">
        <authorList>
            <consortium name="DOE Joint Genome Institute"/>
            <person name="Kuo A."/>
            <person name="Zuccaro A."/>
            <person name="Kohler A."/>
            <person name="Nagy L.G."/>
            <person name="Floudas D."/>
            <person name="Copeland A."/>
            <person name="Barry K.W."/>
            <person name="Cichocki N."/>
            <person name="Veneault-Fourrey C."/>
            <person name="LaButti K."/>
            <person name="Lindquist E.A."/>
            <person name="Lipzen A."/>
            <person name="Lundell T."/>
            <person name="Morin E."/>
            <person name="Murat C."/>
            <person name="Sun H."/>
            <person name="Tunlid A."/>
            <person name="Henrissat B."/>
            <person name="Grigoriev I.V."/>
            <person name="Hibbett D.S."/>
            <person name="Martin F."/>
            <person name="Nordberg H.P."/>
            <person name="Cantor M.N."/>
            <person name="Hua S.X."/>
        </authorList>
    </citation>
    <scope>NUCLEOTIDE SEQUENCE [LARGE SCALE GENOMIC DNA]</scope>
    <source>
        <strain evidence="2 3">MAFF 305830</strain>
    </source>
</reference>
<keyword evidence="3" id="KW-1185">Reference proteome</keyword>
<evidence type="ECO:0000313" key="2">
    <source>
        <dbReference type="EMBL" id="KIM34364.1"/>
    </source>
</evidence>
<accession>A0A0C3BQJ3</accession>
<dbReference type="OrthoDB" id="3264759at2759"/>
<feature type="compositionally biased region" description="Basic and acidic residues" evidence="1">
    <location>
        <begin position="11"/>
        <end position="26"/>
    </location>
</feature>
<sequence>MHRILRTFVSKPKESEPKPTKSRKNDNSVLSKLPYEVLENILTYAWHGQFTGLPGGGEFIFDDPRQMLSNEYEAPATNEITDDTIREILGEPTGPKPRLPPLQPAPHTRLTSSANWAGTNGTGVFLGTETYVHLSLVCSTWHEIMLDLAKEYVSLPTLKKFHEYATLLEVDVSRDEVLLRVKDQRDGKEKRSATDGQESPARVSKSAEKARRLCRSLHIDIPTGNLSMVPSWNDIPTIIQPLSSLTHLLLTASEPHPALLSLLANLPQTITTLDIHISSPFAYKPLVMGSAAAPMNTSATIAQTQAEMARRERGRKHLESLRLGVENVKHVLINVIDPVLLGSLLEGFGSMEPAVPPESSESGARKHVDRDSTGIYASRALQTVTLQGTHDLTCREITHTISHSSTIHTLKLYPHTNRVQPALHADSLQWWNAVQALENEAWFPALEKLVVQLPNGYLEKSPELERIQQACDKRSVVVDVQRFS</sequence>
<protein>
    <submittedName>
        <fullName evidence="2">Uncharacterized protein</fullName>
    </submittedName>
</protein>
<feature type="region of interest" description="Disordered" evidence="1">
    <location>
        <begin position="183"/>
        <end position="208"/>
    </location>
</feature>
<reference evidence="3" key="2">
    <citation type="submission" date="2015-01" db="EMBL/GenBank/DDBJ databases">
        <title>Evolutionary Origins and Diversification of the Mycorrhizal Mutualists.</title>
        <authorList>
            <consortium name="DOE Joint Genome Institute"/>
            <consortium name="Mycorrhizal Genomics Consortium"/>
            <person name="Kohler A."/>
            <person name="Kuo A."/>
            <person name="Nagy L.G."/>
            <person name="Floudas D."/>
            <person name="Copeland A."/>
            <person name="Barry K.W."/>
            <person name="Cichocki N."/>
            <person name="Veneault-Fourrey C."/>
            <person name="LaButti K."/>
            <person name="Lindquist E.A."/>
            <person name="Lipzen A."/>
            <person name="Lundell T."/>
            <person name="Morin E."/>
            <person name="Murat C."/>
            <person name="Riley R."/>
            <person name="Ohm R."/>
            <person name="Sun H."/>
            <person name="Tunlid A."/>
            <person name="Henrissat B."/>
            <person name="Grigoriev I.V."/>
            <person name="Hibbett D.S."/>
            <person name="Martin F."/>
        </authorList>
    </citation>
    <scope>NUCLEOTIDE SEQUENCE [LARGE SCALE GENOMIC DNA]</scope>
    <source>
        <strain evidence="3">MAFF 305830</strain>
    </source>
</reference>
<dbReference type="AlphaFoldDB" id="A0A0C3BQJ3"/>
<organism evidence="2 3">
    <name type="scientific">Serendipita vermifera MAFF 305830</name>
    <dbReference type="NCBI Taxonomy" id="933852"/>
    <lineage>
        <taxon>Eukaryota</taxon>
        <taxon>Fungi</taxon>
        <taxon>Dikarya</taxon>
        <taxon>Basidiomycota</taxon>
        <taxon>Agaricomycotina</taxon>
        <taxon>Agaricomycetes</taxon>
        <taxon>Sebacinales</taxon>
        <taxon>Serendipitaceae</taxon>
        <taxon>Serendipita</taxon>
    </lineage>
</organism>
<evidence type="ECO:0000256" key="1">
    <source>
        <dbReference type="SAM" id="MobiDB-lite"/>
    </source>
</evidence>